<evidence type="ECO:0000256" key="9">
    <source>
        <dbReference type="PROSITE-ProRule" id="PRU01091"/>
    </source>
</evidence>
<dbReference type="PANTHER" id="PTHR48111">
    <property type="entry name" value="REGULATOR OF RPOS"/>
    <property type="match status" value="1"/>
</dbReference>
<dbReference type="InterPro" id="IPR001867">
    <property type="entry name" value="OmpR/PhoB-type_DNA-bd"/>
</dbReference>
<comment type="caution">
    <text evidence="12">The sequence shown here is derived from an EMBL/GenBank/DDBJ whole genome shotgun (WGS) entry which is preliminary data.</text>
</comment>
<dbReference type="PROSITE" id="PS50110">
    <property type="entry name" value="RESPONSE_REGULATORY"/>
    <property type="match status" value="1"/>
</dbReference>
<evidence type="ECO:0000313" key="13">
    <source>
        <dbReference type="Proteomes" id="UP001199915"/>
    </source>
</evidence>
<protein>
    <recommendedName>
        <fullName evidence="1">Stage 0 sporulation protein A homolog</fullName>
    </recommendedName>
</protein>
<evidence type="ECO:0000256" key="2">
    <source>
        <dbReference type="ARBA" id="ARBA00022553"/>
    </source>
</evidence>
<evidence type="ECO:0000256" key="8">
    <source>
        <dbReference type="PROSITE-ProRule" id="PRU00169"/>
    </source>
</evidence>
<proteinExistence type="predicted"/>
<keyword evidence="2" id="KW-0597">Phosphoprotein</keyword>
<dbReference type="RefSeq" id="WP_238033122.1">
    <property type="nucleotide sequence ID" value="NZ_JAKNFS010000009.1"/>
</dbReference>
<evidence type="ECO:0000256" key="1">
    <source>
        <dbReference type="ARBA" id="ARBA00018672"/>
    </source>
</evidence>
<dbReference type="GO" id="GO:0006355">
    <property type="term" value="P:regulation of DNA-templated transcription"/>
    <property type="evidence" value="ECO:0007669"/>
    <property type="project" value="InterPro"/>
</dbReference>
<keyword evidence="3" id="KW-0902">Two-component regulatory system</keyword>
<dbReference type="Gene3D" id="3.40.50.2300">
    <property type="match status" value="1"/>
</dbReference>
<dbReference type="PANTHER" id="PTHR48111:SF1">
    <property type="entry name" value="TWO-COMPONENT RESPONSE REGULATOR ORR33"/>
    <property type="match status" value="1"/>
</dbReference>
<evidence type="ECO:0000256" key="5">
    <source>
        <dbReference type="ARBA" id="ARBA00023125"/>
    </source>
</evidence>
<dbReference type="AlphaFoldDB" id="A0AAE3F233"/>
<dbReference type="EMBL" id="JAKNFS010000009">
    <property type="protein sequence ID" value="MCG4765459.1"/>
    <property type="molecule type" value="Genomic_DNA"/>
</dbReference>
<dbReference type="InterPro" id="IPR016032">
    <property type="entry name" value="Sig_transdc_resp-reg_C-effctor"/>
</dbReference>
<feature type="DNA-binding region" description="OmpR/PhoB-type" evidence="9">
    <location>
        <begin position="120"/>
        <end position="221"/>
    </location>
</feature>
<gene>
    <name evidence="12" type="ORF">L0N21_08040</name>
</gene>
<dbReference type="GO" id="GO:0032993">
    <property type="term" value="C:protein-DNA complex"/>
    <property type="evidence" value="ECO:0007669"/>
    <property type="project" value="TreeGrafter"/>
</dbReference>
<dbReference type="GO" id="GO:0000156">
    <property type="term" value="F:phosphorelay response regulator activity"/>
    <property type="evidence" value="ECO:0007669"/>
    <property type="project" value="TreeGrafter"/>
</dbReference>
<dbReference type="GO" id="GO:0005829">
    <property type="term" value="C:cytosol"/>
    <property type="evidence" value="ECO:0007669"/>
    <property type="project" value="TreeGrafter"/>
</dbReference>
<dbReference type="GO" id="GO:0000976">
    <property type="term" value="F:transcription cis-regulatory region binding"/>
    <property type="evidence" value="ECO:0007669"/>
    <property type="project" value="TreeGrafter"/>
</dbReference>
<evidence type="ECO:0000259" key="10">
    <source>
        <dbReference type="PROSITE" id="PS50110"/>
    </source>
</evidence>
<sequence length="225" mass="26249">MDENELTWESLSFLKQQTEIYQATSIQDALSHLSACSYHLILIALQQESETICQLVETIRKLVITPMIVLLSEHAEIRNKIIHLGADAVLIQPCAAEEIGLQVYALIRRYTEWKSERKEENPILVGKLEIFPFQRNVKWDHKIVPVVKREFDFLYLLASTPGRVYTYSQIYQLVWQEYPHGDITNIIYCMVHRLKQKLKKIDVSAEYIISSVKEIGYCLKVYNES</sequence>
<dbReference type="Proteomes" id="UP001199915">
    <property type="component" value="Unassembled WGS sequence"/>
</dbReference>
<name>A0AAE3F233_9FIRM</name>
<evidence type="ECO:0000256" key="4">
    <source>
        <dbReference type="ARBA" id="ARBA00023015"/>
    </source>
</evidence>
<comment type="function">
    <text evidence="7">May play the central regulatory role in sporulation. It may be an element of the effector pathway responsible for the activation of sporulation genes in response to nutritional stress. Spo0A may act in concert with spo0H (a sigma factor) to control the expression of some genes that are critical to the sporulation process.</text>
</comment>
<evidence type="ECO:0000259" key="11">
    <source>
        <dbReference type="PROSITE" id="PS51755"/>
    </source>
</evidence>
<feature type="domain" description="OmpR/PhoB-type" evidence="11">
    <location>
        <begin position="120"/>
        <end position="221"/>
    </location>
</feature>
<evidence type="ECO:0000256" key="6">
    <source>
        <dbReference type="ARBA" id="ARBA00023163"/>
    </source>
</evidence>
<evidence type="ECO:0000256" key="3">
    <source>
        <dbReference type="ARBA" id="ARBA00023012"/>
    </source>
</evidence>
<feature type="domain" description="Response regulatory" evidence="10">
    <location>
        <begin position="1"/>
        <end position="107"/>
    </location>
</feature>
<dbReference type="SUPFAM" id="SSF46894">
    <property type="entry name" value="C-terminal effector domain of the bipartite response regulators"/>
    <property type="match status" value="1"/>
</dbReference>
<reference evidence="12" key="1">
    <citation type="submission" date="2022-01" db="EMBL/GenBank/DDBJ databases">
        <title>Collection of gut derived symbiotic bacterial strains cultured from healthy donors.</title>
        <authorList>
            <person name="Lin H."/>
            <person name="Kohout C."/>
            <person name="Waligurski E."/>
            <person name="Pamer E.G."/>
        </authorList>
    </citation>
    <scope>NUCLEOTIDE SEQUENCE</scope>
    <source>
        <strain evidence="12">DFI.5.49</strain>
    </source>
</reference>
<dbReference type="InterPro" id="IPR039420">
    <property type="entry name" value="WalR-like"/>
</dbReference>
<dbReference type="InterPro" id="IPR001789">
    <property type="entry name" value="Sig_transdc_resp-reg_receiver"/>
</dbReference>
<dbReference type="InterPro" id="IPR036388">
    <property type="entry name" value="WH-like_DNA-bd_sf"/>
</dbReference>
<dbReference type="Pfam" id="PF00486">
    <property type="entry name" value="Trans_reg_C"/>
    <property type="match status" value="1"/>
</dbReference>
<organism evidence="12 13">
    <name type="scientific">Fusicatenibacter saccharivorans</name>
    <dbReference type="NCBI Taxonomy" id="1150298"/>
    <lineage>
        <taxon>Bacteria</taxon>
        <taxon>Bacillati</taxon>
        <taxon>Bacillota</taxon>
        <taxon>Clostridia</taxon>
        <taxon>Lachnospirales</taxon>
        <taxon>Lachnospiraceae</taxon>
        <taxon>Fusicatenibacter</taxon>
    </lineage>
</organism>
<dbReference type="CDD" id="cd00383">
    <property type="entry name" value="trans_reg_C"/>
    <property type="match status" value="1"/>
</dbReference>
<keyword evidence="6" id="KW-0804">Transcription</keyword>
<dbReference type="SMART" id="SM00862">
    <property type="entry name" value="Trans_reg_C"/>
    <property type="match status" value="1"/>
</dbReference>
<dbReference type="SUPFAM" id="SSF52172">
    <property type="entry name" value="CheY-like"/>
    <property type="match status" value="1"/>
</dbReference>
<keyword evidence="4" id="KW-0805">Transcription regulation</keyword>
<dbReference type="PROSITE" id="PS51755">
    <property type="entry name" value="OMPR_PHOB"/>
    <property type="match status" value="1"/>
</dbReference>
<evidence type="ECO:0000256" key="7">
    <source>
        <dbReference type="ARBA" id="ARBA00024867"/>
    </source>
</evidence>
<evidence type="ECO:0000313" key="12">
    <source>
        <dbReference type="EMBL" id="MCG4765459.1"/>
    </source>
</evidence>
<dbReference type="Gene3D" id="1.10.10.10">
    <property type="entry name" value="Winged helix-like DNA-binding domain superfamily/Winged helix DNA-binding domain"/>
    <property type="match status" value="1"/>
</dbReference>
<comment type="caution">
    <text evidence="8">Lacks conserved residue(s) required for the propagation of feature annotation.</text>
</comment>
<dbReference type="InterPro" id="IPR011006">
    <property type="entry name" value="CheY-like_superfamily"/>
</dbReference>
<accession>A0AAE3F233</accession>
<keyword evidence="5 9" id="KW-0238">DNA-binding</keyword>